<evidence type="ECO:0000256" key="2">
    <source>
        <dbReference type="RuleBase" id="RU000461"/>
    </source>
</evidence>
<dbReference type="SUPFAM" id="SSF48264">
    <property type="entry name" value="Cytochrome P450"/>
    <property type="match status" value="1"/>
</dbReference>
<proteinExistence type="inferred from homology"/>
<keyword evidence="2" id="KW-0560">Oxidoreductase</keyword>
<dbReference type="EMBL" id="JBHUOG010000002">
    <property type="protein sequence ID" value="MFD2794975.1"/>
    <property type="molecule type" value="Genomic_DNA"/>
</dbReference>
<sequence>MTQRTIRAGAERLEDLSGLTSLTEITSAPDPQEHYAALRARWGEVAPVEIERKDDTVIPAWLVMGHAENCHVMRSELEFSRNAANWRWNYDDLLPAGTAIGTFAPAEPRPTAFYHDDTERKRLREPLDDALEALDERAVRDQTTYMCERVIERMGDSGSGDLVRSYCQPVGFLAMTTTLGFDLETGARLMADSAAVVGGDGDQVAKAQARTAATVLEHIRLRRRDGGRDLTSHLADHKNFAHDGEIATSAIVPVSAAAIFLTAWITQTLHQVLSDRRLAARVTGGRLTLDGTLDEVLWRRSPIGHSPAPRFARNDVELGGRLIRKGDALVMGIAAANGDPAVHTDDLWDEVDNRSHLSWGTGPHACPAPRLARLIARTAVDQLLRHMDVTLRAPDDGLPWASSPWVRHPEQLPVTWHRATGSGVVG</sequence>
<organism evidence="3 4">
    <name type="scientific">Promicromonospora vindobonensis</name>
    <dbReference type="NCBI Taxonomy" id="195748"/>
    <lineage>
        <taxon>Bacteria</taxon>
        <taxon>Bacillati</taxon>
        <taxon>Actinomycetota</taxon>
        <taxon>Actinomycetes</taxon>
        <taxon>Micrococcales</taxon>
        <taxon>Promicromonosporaceae</taxon>
        <taxon>Promicromonospora</taxon>
    </lineage>
</organism>
<evidence type="ECO:0000313" key="3">
    <source>
        <dbReference type="EMBL" id="MFD2794975.1"/>
    </source>
</evidence>
<dbReference type="PROSITE" id="PS00086">
    <property type="entry name" value="CYTOCHROME_P450"/>
    <property type="match status" value="1"/>
</dbReference>
<dbReference type="Gene3D" id="1.10.630.10">
    <property type="entry name" value="Cytochrome P450"/>
    <property type="match status" value="1"/>
</dbReference>
<dbReference type="InterPro" id="IPR002397">
    <property type="entry name" value="Cyt_P450_B"/>
</dbReference>
<gene>
    <name evidence="3" type="ORF">ACFS27_15555</name>
</gene>
<evidence type="ECO:0000256" key="1">
    <source>
        <dbReference type="ARBA" id="ARBA00010617"/>
    </source>
</evidence>
<protein>
    <submittedName>
        <fullName evidence="3">Cytochrome P450</fullName>
    </submittedName>
</protein>
<accession>A0ABW5VWQ3</accession>
<dbReference type="Pfam" id="PF00067">
    <property type="entry name" value="p450"/>
    <property type="match status" value="1"/>
</dbReference>
<keyword evidence="4" id="KW-1185">Reference proteome</keyword>
<dbReference type="InterPro" id="IPR017972">
    <property type="entry name" value="Cyt_P450_CS"/>
</dbReference>
<dbReference type="PANTHER" id="PTHR46696">
    <property type="entry name" value="P450, PUTATIVE (EUROFUNG)-RELATED"/>
    <property type="match status" value="1"/>
</dbReference>
<dbReference type="RefSeq" id="WP_377184572.1">
    <property type="nucleotide sequence ID" value="NZ_JBHUOG010000002.1"/>
</dbReference>
<keyword evidence="2" id="KW-0349">Heme</keyword>
<dbReference type="InterPro" id="IPR036396">
    <property type="entry name" value="Cyt_P450_sf"/>
</dbReference>
<comment type="caution">
    <text evidence="3">The sequence shown here is derived from an EMBL/GenBank/DDBJ whole genome shotgun (WGS) entry which is preliminary data.</text>
</comment>
<dbReference type="Proteomes" id="UP001597479">
    <property type="component" value="Unassembled WGS sequence"/>
</dbReference>
<keyword evidence="2" id="KW-0408">Iron</keyword>
<reference evidence="4" key="1">
    <citation type="journal article" date="2019" name="Int. J. Syst. Evol. Microbiol.">
        <title>The Global Catalogue of Microorganisms (GCM) 10K type strain sequencing project: providing services to taxonomists for standard genome sequencing and annotation.</title>
        <authorList>
            <consortium name="The Broad Institute Genomics Platform"/>
            <consortium name="The Broad Institute Genome Sequencing Center for Infectious Disease"/>
            <person name="Wu L."/>
            <person name="Ma J."/>
        </authorList>
    </citation>
    <scope>NUCLEOTIDE SEQUENCE [LARGE SCALE GENOMIC DNA]</scope>
    <source>
        <strain evidence="4">CCM 7044</strain>
    </source>
</reference>
<keyword evidence="2" id="KW-0479">Metal-binding</keyword>
<dbReference type="PANTHER" id="PTHR46696:SF1">
    <property type="entry name" value="CYTOCHROME P450 YJIB-RELATED"/>
    <property type="match status" value="1"/>
</dbReference>
<keyword evidence="2" id="KW-0503">Monooxygenase</keyword>
<name>A0ABW5VWQ3_9MICO</name>
<dbReference type="InterPro" id="IPR001128">
    <property type="entry name" value="Cyt_P450"/>
</dbReference>
<evidence type="ECO:0000313" key="4">
    <source>
        <dbReference type="Proteomes" id="UP001597479"/>
    </source>
</evidence>
<dbReference type="PRINTS" id="PR00359">
    <property type="entry name" value="BP450"/>
</dbReference>
<comment type="similarity">
    <text evidence="1 2">Belongs to the cytochrome P450 family.</text>
</comment>